<dbReference type="Proteomes" id="UP000182130">
    <property type="component" value="Unassembled WGS sequence"/>
</dbReference>
<dbReference type="GO" id="GO:0005615">
    <property type="term" value="C:extracellular space"/>
    <property type="evidence" value="ECO:0007669"/>
    <property type="project" value="TreeGrafter"/>
</dbReference>
<evidence type="ECO:0000313" key="10">
    <source>
        <dbReference type="EMBL" id="SDJ71936.1"/>
    </source>
</evidence>
<gene>
    <name evidence="10" type="ORF">SAMN05216555_11572</name>
</gene>
<feature type="domain" description="Peptidase M14" evidence="9">
    <location>
        <begin position="63"/>
        <end position="368"/>
    </location>
</feature>
<comment type="caution">
    <text evidence="8">Lacks conserved residue(s) required for the propagation of feature annotation.</text>
</comment>
<dbReference type="SUPFAM" id="SSF53187">
    <property type="entry name" value="Zn-dependent exopeptidases"/>
    <property type="match status" value="1"/>
</dbReference>
<organism evidence="10 11">
    <name type="scientific">Arthrobacter cupressi</name>
    <dbReference type="NCBI Taxonomy" id="1045773"/>
    <lineage>
        <taxon>Bacteria</taxon>
        <taxon>Bacillati</taxon>
        <taxon>Actinomycetota</taxon>
        <taxon>Actinomycetes</taxon>
        <taxon>Micrococcales</taxon>
        <taxon>Micrococcaceae</taxon>
        <taxon>Arthrobacter</taxon>
    </lineage>
</organism>
<dbReference type="Gene3D" id="3.40.630.10">
    <property type="entry name" value="Zn peptidases"/>
    <property type="match status" value="1"/>
</dbReference>
<evidence type="ECO:0000256" key="8">
    <source>
        <dbReference type="PROSITE-ProRule" id="PRU01379"/>
    </source>
</evidence>
<keyword evidence="7" id="KW-0482">Metalloprotease</keyword>
<keyword evidence="4" id="KW-0479">Metal-binding</keyword>
<keyword evidence="6" id="KW-0862">Zinc</keyword>
<evidence type="ECO:0000313" key="11">
    <source>
        <dbReference type="Proteomes" id="UP000182130"/>
    </source>
</evidence>
<evidence type="ECO:0000256" key="1">
    <source>
        <dbReference type="ARBA" id="ARBA00001947"/>
    </source>
</evidence>
<dbReference type="STRING" id="1045773.SAMN05216555_11572"/>
<evidence type="ECO:0000256" key="5">
    <source>
        <dbReference type="ARBA" id="ARBA00022801"/>
    </source>
</evidence>
<keyword evidence="3" id="KW-0645">Protease</keyword>
<sequence>MGDVAGCTLSTHSKEVRTVRKTFRTLAVSGALALAVVAGSAPLASAVGEGPGYGDNGQITTSRLTTYDQLVAFLKDQDARQPAMELEVIGKTVKGRDLHLVKYVTDPAKPTILYLTQQHGNEQLTTEGAMQFIKHLGTANSSGILDGVNILIVPMLNADGAMGDVNFPLDDYVAKGDRHLTRYNAEGVDLNRDHVAKIQPETQALHNNVMRKYRIDYMIDLHHQGTRAERDGKLVSGSILYPTTPNADPAVVQKSKQLGSVVFSSVDSTGWGHLGKYEGGSAETISRNGIAVEYGIATLLFEMRGMSDHYLGGYALGQRSNGYLIKQTVITLASTAAAIADGSIADADTTFWDSLATQNSRDGGEEDE</sequence>
<keyword evidence="11" id="KW-1185">Reference proteome</keyword>
<dbReference type="EMBL" id="FNEI01000015">
    <property type="protein sequence ID" value="SDJ71936.1"/>
    <property type="molecule type" value="Genomic_DNA"/>
</dbReference>
<protein>
    <submittedName>
        <fullName evidence="10">Zinc carboxypeptidase</fullName>
    </submittedName>
</protein>
<evidence type="ECO:0000259" key="9">
    <source>
        <dbReference type="PROSITE" id="PS52035"/>
    </source>
</evidence>
<comment type="similarity">
    <text evidence="2 8">Belongs to the peptidase M14 family.</text>
</comment>
<evidence type="ECO:0000256" key="2">
    <source>
        <dbReference type="ARBA" id="ARBA00005988"/>
    </source>
</evidence>
<dbReference type="SMART" id="SM00631">
    <property type="entry name" value="Zn_pept"/>
    <property type="match status" value="1"/>
</dbReference>
<comment type="cofactor">
    <cofactor evidence="1">
        <name>Zn(2+)</name>
        <dbReference type="ChEBI" id="CHEBI:29105"/>
    </cofactor>
</comment>
<dbReference type="PANTHER" id="PTHR11705">
    <property type="entry name" value="PROTEASE FAMILY M14 CARBOXYPEPTIDASE A,B"/>
    <property type="match status" value="1"/>
</dbReference>
<dbReference type="PRINTS" id="PR00765">
    <property type="entry name" value="CRBOXYPTASEA"/>
</dbReference>
<evidence type="ECO:0000256" key="7">
    <source>
        <dbReference type="ARBA" id="ARBA00023049"/>
    </source>
</evidence>
<dbReference type="InterPro" id="IPR000834">
    <property type="entry name" value="Peptidase_M14"/>
</dbReference>
<dbReference type="AlphaFoldDB" id="A0A1G8W1G2"/>
<dbReference type="GO" id="GO:0004181">
    <property type="term" value="F:metallocarboxypeptidase activity"/>
    <property type="evidence" value="ECO:0007669"/>
    <property type="project" value="InterPro"/>
</dbReference>
<dbReference type="PROSITE" id="PS52035">
    <property type="entry name" value="PEPTIDASE_M14"/>
    <property type="match status" value="1"/>
</dbReference>
<dbReference type="Pfam" id="PF00246">
    <property type="entry name" value="Peptidase_M14"/>
    <property type="match status" value="1"/>
</dbReference>
<keyword evidence="5" id="KW-0378">Hydrolase</keyword>
<dbReference type="PROSITE" id="PS00132">
    <property type="entry name" value="CARBOXYPEPT_ZN_1"/>
    <property type="match status" value="1"/>
</dbReference>
<name>A0A1G8W1G2_9MICC</name>
<accession>A0A1G8W1G2</accession>
<dbReference type="RefSeq" id="WP_084111285.1">
    <property type="nucleotide sequence ID" value="NZ_FNEI01000015.1"/>
</dbReference>
<dbReference type="GO" id="GO:0006508">
    <property type="term" value="P:proteolysis"/>
    <property type="evidence" value="ECO:0007669"/>
    <property type="project" value="UniProtKB-KW"/>
</dbReference>
<dbReference type="PANTHER" id="PTHR11705:SF143">
    <property type="entry name" value="SLL0236 PROTEIN"/>
    <property type="match status" value="1"/>
</dbReference>
<evidence type="ECO:0000256" key="3">
    <source>
        <dbReference type="ARBA" id="ARBA00022670"/>
    </source>
</evidence>
<proteinExistence type="inferred from homology"/>
<keyword evidence="10" id="KW-0121">Carboxypeptidase</keyword>
<dbReference type="OrthoDB" id="9758209at2"/>
<evidence type="ECO:0000256" key="4">
    <source>
        <dbReference type="ARBA" id="ARBA00022723"/>
    </source>
</evidence>
<dbReference type="GO" id="GO:0008270">
    <property type="term" value="F:zinc ion binding"/>
    <property type="evidence" value="ECO:0007669"/>
    <property type="project" value="InterPro"/>
</dbReference>
<dbReference type="InterPro" id="IPR057246">
    <property type="entry name" value="CARBOXYPEPT_ZN_1"/>
</dbReference>
<reference evidence="11" key="1">
    <citation type="submission" date="2016-10" db="EMBL/GenBank/DDBJ databases">
        <authorList>
            <person name="Varghese N."/>
            <person name="Submissions S."/>
        </authorList>
    </citation>
    <scope>NUCLEOTIDE SEQUENCE [LARGE SCALE GENOMIC DNA]</scope>
    <source>
        <strain evidence="11">CGMCC 1.10783</strain>
    </source>
</reference>
<evidence type="ECO:0000256" key="6">
    <source>
        <dbReference type="ARBA" id="ARBA00022833"/>
    </source>
</evidence>